<organism evidence="1">
    <name type="scientific">Arion vulgaris</name>
    <dbReference type="NCBI Taxonomy" id="1028688"/>
    <lineage>
        <taxon>Eukaryota</taxon>
        <taxon>Metazoa</taxon>
        <taxon>Spiralia</taxon>
        <taxon>Lophotrochozoa</taxon>
        <taxon>Mollusca</taxon>
        <taxon>Gastropoda</taxon>
        <taxon>Heterobranchia</taxon>
        <taxon>Euthyneura</taxon>
        <taxon>Panpulmonata</taxon>
        <taxon>Eupulmonata</taxon>
        <taxon>Stylommatophora</taxon>
        <taxon>Helicina</taxon>
        <taxon>Arionoidea</taxon>
        <taxon>Arionidae</taxon>
        <taxon>Arion</taxon>
    </lineage>
</organism>
<protein>
    <submittedName>
        <fullName evidence="1">Uncharacterized protein</fullName>
    </submittedName>
</protein>
<reference evidence="1" key="1">
    <citation type="submission" date="2014-12" db="EMBL/GenBank/DDBJ databases">
        <title>Insight into the proteome of Arion vulgaris.</title>
        <authorList>
            <person name="Aradska J."/>
            <person name="Bulat T."/>
            <person name="Smidak R."/>
            <person name="Sarate P."/>
            <person name="Gangsoo J."/>
            <person name="Sialana F."/>
            <person name="Bilban M."/>
            <person name="Lubec G."/>
        </authorList>
    </citation>
    <scope>NUCLEOTIDE SEQUENCE</scope>
    <source>
        <tissue evidence="1">Skin</tissue>
    </source>
</reference>
<gene>
    <name evidence="1" type="primary">ORF98137</name>
    <name evidence="2" type="synonym">ORF98141</name>
</gene>
<evidence type="ECO:0000313" key="2">
    <source>
        <dbReference type="EMBL" id="CEK76043.1"/>
    </source>
</evidence>
<feature type="non-terminal residue" evidence="1">
    <location>
        <position position="1"/>
    </location>
</feature>
<accession>A0A0B7A5Y0</accession>
<evidence type="ECO:0000313" key="1">
    <source>
        <dbReference type="EMBL" id="CEK76042.1"/>
    </source>
</evidence>
<dbReference type="EMBL" id="HACG01029177">
    <property type="protein sequence ID" value="CEK76042.1"/>
    <property type="molecule type" value="Transcribed_RNA"/>
</dbReference>
<sequence length="52" mass="5975">VVLSHQQEEVILCTCNEKELCYPINKKKQYCVHVKVNSCVIPPARGSNIVYR</sequence>
<name>A0A0B7A5Y0_9EUPU</name>
<dbReference type="EMBL" id="HACG01029178">
    <property type="protein sequence ID" value="CEK76043.1"/>
    <property type="molecule type" value="Transcribed_RNA"/>
</dbReference>
<proteinExistence type="predicted"/>
<dbReference type="AlphaFoldDB" id="A0A0B7A5Y0"/>